<dbReference type="Proteomes" id="UP001162060">
    <property type="component" value="Unassembled WGS sequence"/>
</dbReference>
<sequence length="414" mass="47427">MTRKSGFPDSISQSALHVPRRFRDDRSMSWLLSEGEDIERNRTRRRASNGRTGKNKPRVFCHMRRSRAARDAELYYWQFERVDRPLCDVDINKYPYKLVRDGLLPEDELQGERQQYQRMLFQNCQQQWRQDGQKDGMVSSQDQQQQQSEFAKCFLECFDTDYVRTAAAALQGTKVVGELRVAACFGQTLLHPDTLSTSQKYYLNDLRDVCPRDVQTTWSNVCDDGSPLIFGLIDQLRQTEPVKTQVSALKLTVRCLSRPGSSPRVANLDYFRKGDEWVHVGSRAMSDVLAYHDISLDNCTSFRVKVYAEILGSTNAWWGSVHNLVLLDESKGDPFSTKASLVSCGRKDIAIDFVTVKNVSSVLEYRGLCFQLCAKQGCTFLKASLPTERVKKKQADKSFEYMVKRLLEILGQSL</sequence>
<dbReference type="AlphaFoldDB" id="A0AAV1TAF0"/>
<accession>A0AAV1TAF0</accession>
<evidence type="ECO:0000313" key="1">
    <source>
        <dbReference type="EMBL" id="CAK7910757.1"/>
    </source>
</evidence>
<evidence type="ECO:0000313" key="2">
    <source>
        <dbReference type="Proteomes" id="UP001162060"/>
    </source>
</evidence>
<reference evidence="1" key="1">
    <citation type="submission" date="2024-01" db="EMBL/GenBank/DDBJ databases">
        <authorList>
            <person name="Webb A."/>
        </authorList>
    </citation>
    <scope>NUCLEOTIDE SEQUENCE</scope>
    <source>
        <strain evidence="1">Pm1</strain>
    </source>
</reference>
<dbReference type="EMBL" id="CAKLBY020000036">
    <property type="protein sequence ID" value="CAK7910757.1"/>
    <property type="molecule type" value="Genomic_DNA"/>
</dbReference>
<proteinExistence type="predicted"/>
<gene>
    <name evidence="1" type="ORF">PM001_LOCUS4220</name>
</gene>
<protein>
    <submittedName>
        <fullName evidence="1">Uncharacterized protein</fullName>
    </submittedName>
</protein>
<name>A0AAV1TAF0_9STRA</name>
<organism evidence="1 2">
    <name type="scientific">Peronospora matthiolae</name>
    <dbReference type="NCBI Taxonomy" id="2874970"/>
    <lineage>
        <taxon>Eukaryota</taxon>
        <taxon>Sar</taxon>
        <taxon>Stramenopiles</taxon>
        <taxon>Oomycota</taxon>
        <taxon>Peronosporomycetes</taxon>
        <taxon>Peronosporales</taxon>
        <taxon>Peronosporaceae</taxon>
        <taxon>Peronospora</taxon>
    </lineage>
</organism>
<comment type="caution">
    <text evidence="1">The sequence shown here is derived from an EMBL/GenBank/DDBJ whole genome shotgun (WGS) entry which is preliminary data.</text>
</comment>